<evidence type="ECO:0000313" key="2">
    <source>
        <dbReference type="EMBL" id="CAA9238384.1"/>
    </source>
</evidence>
<dbReference type="PROSITE" id="PS51819">
    <property type="entry name" value="VOC"/>
    <property type="match status" value="2"/>
</dbReference>
<accession>A0A6J4HZE2</accession>
<dbReference type="AlphaFoldDB" id="A0A6J4HZE2"/>
<dbReference type="Pfam" id="PF18029">
    <property type="entry name" value="Glyoxalase_6"/>
    <property type="match status" value="2"/>
</dbReference>
<name>A0A6J4HZE2_9PSEU</name>
<dbReference type="InterPro" id="IPR037523">
    <property type="entry name" value="VOC_core"/>
</dbReference>
<feature type="domain" description="VOC" evidence="1">
    <location>
        <begin position="136"/>
        <end position="244"/>
    </location>
</feature>
<proteinExistence type="predicted"/>
<feature type="domain" description="VOC" evidence="1">
    <location>
        <begin position="13"/>
        <end position="125"/>
    </location>
</feature>
<dbReference type="EMBL" id="CADCTH010000185">
    <property type="protein sequence ID" value="CAA9238384.1"/>
    <property type="molecule type" value="Genomic_DNA"/>
</dbReference>
<dbReference type="InterPro" id="IPR052164">
    <property type="entry name" value="Anthracycline_SecMetBiosynth"/>
</dbReference>
<dbReference type="InterPro" id="IPR029068">
    <property type="entry name" value="Glyas_Bleomycin-R_OHBP_Dase"/>
</dbReference>
<dbReference type="PANTHER" id="PTHR33993:SF14">
    <property type="entry name" value="GB|AAF24581.1"/>
    <property type="match status" value="1"/>
</dbReference>
<dbReference type="InterPro" id="IPR041581">
    <property type="entry name" value="Glyoxalase_6"/>
</dbReference>
<dbReference type="SUPFAM" id="SSF54593">
    <property type="entry name" value="Glyoxalase/Bleomycin resistance protein/Dihydroxybiphenyl dioxygenase"/>
    <property type="match status" value="2"/>
</dbReference>
<organism evidence="2">
    <name type="scientific">uncultured Actinomycetospora sp</name>
    <dbReference type="NCBI Taxonomy" id="1135996"/>
    <lineage>
        <taxon>Bacteria</taxon>
        <taxon>Bacillati</taxon>
        <taxon>Actinomycetota</taxon>
        <taxon>Actinomycetes</taxon>
        <taxon>Pseudonocardiales</taxon>
        <taxon>Pseudonocardiaceae</taxon>
        <taxon>Actinomycetospora</taxon>
        <taxon>environmental samples</taxon>
    </lineage>
</organism>
<sequence length="244" mass="24314">MPTIDEASARGGRPCFAELDVDDTDAAAAFYAAVLGWDVAPGGLAGHHRALARCDGHPVAAFGSPGVAAPPVWTLHLAVDDVDAAAEALDELGGEVLHGPEDDDAGGRLLVALDAGGASVGLWDADDAVPAPGPGRLCWAEAASAEPGTTRTFYRELLGWAFTDGADVGHLVASTGGRPVAGIGLAGDALPHWLPFFGVPDVDAAAGAARAAGGGVVVPVTAGPRGRRAVLSDPAGTHVGVFEV</sequence>
<dbReference type="PANTHER" id="PTHR33993">
    <property type="entry name" value="GLYOXALASE-RELATED"/>
    <property type="match status" value="1"/>
</dbReference>
<protein>
    <recommendedName>
        <fullName evidence="1">VOC domain-containing protein</fullName>
    </recommendedName>
</protein>
<gene>
    <name evidence="2" type="ORF">AVDCRST_MAG54-1376</name>
</gene>
<dbReference type="Gene3D" id="3.10.180.10">
    <property type="entry name" value="2,3-Dihydroxybiphenyl 1,2-Dioxygenase, domain 1"/>
    <property type="match status" value="2"/>
</dbReference>
<reference evidence="2" key="1">
    <citation type="submission" date="2020-02" db="EMBL/GenBank/DDBJ databases">
        <authorList>
            <person name="Meier V. D."/>
        </authorList>
    </citation>
    <scope>NUCLEOTIDE SEQUENCE</scope>
    <source>
        <strain evidence="2">AVDCRST_MAG54</strain>
    </source>
</reference>
<evidence type="ECO:0000259" key="1">
    <source>
        <dbReference type="PROSITE" id="PS51819"/>
    </source>
</evidence>